<evidence type="ECO:0000259" key="6">
    <source>
        <dbReference type="PROSITE" id="PS50011"/>
    </source>
</evidence>
<name>A0A8S1JZ22_9CILI</name>
<dbReference type="InterPro" id="IPR017441">
    <property type="entry name" value="Protein_kinase_ATP_BS"/>
</dbReference>
<dbReference type="SMART" id="SM00220">
    <property type="entry name" value="S_TKc"/>
    <property type="match status" value="1"/>
</dbReference>
<dbReference type="CDD" id="cd00180">
    <property type="entry name" value="PKc"/>
    <property type="match status" value="1"/>
</dbReference>
<dbReference type="InterPro" id="IPR045269">
    <property type="entry name" value="Atg1-like"/>
</dbReference>
<dbReference type="GO" id="GO:0005776">
    <property type="term" value="C:autophagosome"/>
    <property type="evidence" value="ECO:0007669"/>
    <property type="project" value="TreeGrafter"/>
</dbReference>
<dbReference type="PROSITE" id="PS00107">
    <property type="entry name" value="PROTEIN_KINASE_ATP"/>
    <property type="match status" value="1"/>
</dbReference>
<keyword evidence="2 5" id="KW-0547">Nucleotide-binding</keyword>
<protein>
    <recommendedName>
        <fullName evidence="6">Protein kinase domain-containing protein</fullName>
    </recommendedName>
</protein>
<proteinExistence type="predicted"/>
<dbReference type="OrthoDB" id="2441994at2759"/>
<dbReference type="GO" id="GO:0004674">
    <property type="term" value="F:protein serine/threonine kinase activity"/>
    <property type="evidence" value="ECO:0007669"/>
    <property type="project" value="InterPro"/>
</dbReference>
<dbReference type="Proteomes" id="UP000692954">
    <property type="component" value="Unassembled WGS sequence"/>
</dbReference>
<dbReference type="AlphaFoldDB" id="A0A8S1JZ22"/>
<evidence type="ECO:0000256" key="3">
    <source>
        <dbReference type="ARBA" id="ARBA00022777"/>
    </source>
</evidence>
<keyword evidence="1" id="KW-0808">Transferase</keyword>
<evidence type="ECO:0000256" key="2">
    <source>
        <dbReference type="ARBA" id="ARBA00022741"/>
    </source>
</evidence>
<dbReference type="EMBL" id="CAJJDN010000003">
    <property type="protein sequence ID" value="CAD8048276.1"/>
    <property type="molecule type" value="Genomic_DNA"/>
</dbReference>
<organism evidence="7 8">
    <name type="scientific">Paramecium sonneborni</name>
    <dbReference type="NCBI Taxonomy" id="65129"/>
    <lineage>
        <taxon>Eukaryota</taxon>
        <taxon>Sar</taxon>
        <taxon>Alveolata</taxon>
        <taxon>Ciliophora</taxon>
        <taxon>Intramacronucleata</taxon>
        <taxon>Oligohymenophorea</taxon>
        <taxon>Peniculida</taxon>
        <taxon>Parameciidae</taxon>
        <taxon>Paramecium</taxon>
    </lineage>
</organism>
<dbReference type="GO" id="GO:0010506">
    <property type="term" value="P:regulation of autophagy"/>
    <property type="evidence" value="ECO:0007669"/>
    <property type="project" value="InterPro"/>
</dbReference>
<evidence type="ECO:0000313" key="7">
    <source>
        <dbReference type="EMBL" id="CAD8048276.1"/>
    </source>
</evidence>
<dbReference type="PROSITE" id="PS00108">
    <property type="entry name" value="PROTEIN_KINASE_ST"/>
    <property type="match status" value="1"/>
</dbReference>
<dbReference type="PROSITE" id="PS50011">
    <property type="entry name" value="PROTEIN_KINASE_DOM"/>
    <property type="match status" value="1"/>
</dbReference>
<evidence type="ECO:0000256" key="4">
    <source>
        <dbReference type="ARBA" id="ARBA00022840"/>
    </source>
</evidence>
<sequence>MIDLIDKEVRGYKFIKLIGKGAFGFVFQGKVLKDKRIVAIKVIEIERFQENDGILGELVLSEQKALQKVKSKYVVGFVDCFMDNLYSYLVMEYCDSGDLEQQIKNPNLSLTEQDAIGILRQILSGLKDLHSTFIIHRDLKAANILIQSRSIYKIADLGFCKMLQNENDQSRLQLGSLYTMAPEILNQNSYGLSSDMFSVGVIFYQILFGRYPFTQKDYKSQSQPQINFNKNKIDVSDEAKDLIVQMLQFDPKKRITFLQISQHKVFQKQIFSQISRIQIESSKLDLEENVNFYQQQANIIEQENQKDIQTTQQRLLTNKQQPQRDVQFTQSIKNLQIDEIPFQDKSNLDNDLKQKIKKTNEMNLKIEELNRRMNDIYYFSNTILEIFQIQMRAHYAAVLLCYQVKKMNNLIQIQILEQISIVKDDNDYQNELNQLNNLLELAGQQYIISELQFEDIAYQQNLSGDKRIQEMLKNQLDQYNLNNNLYQEIDQIIKRENNQITYAIYHLIICCQYCFMLNKPVNPIQLDNNNFNIQKSKQLYPNQAEIRLKFQKIVEDDKNQY</sequence>
<dbReference type="PANTHER" id="PTHR24348">
    <property type="entry name" value="SERINE/THREONINE-PROTEIN KINASE UNC-51-RELATED"/>
    <property type="match status" value="1"/>
</dbReference>
<dbReference type="GO" id="GO:0005524">
    <property type="term" value="F:ATP binding"/>
    <property type="evidence" value="ECO:0007669"/>
    <property type="project" value="UniProtKB-UniRule"/>
</dbReference>
<dbReference type="GO" id="GO:0016020">
    <property type="term" value="C:membrane"/>
    <property type="evidence" value="ECO:0007669"/>
    <property type="project" value="TreeGrafter"/>
</dbReference>
<dbReference type="GO" id="GO:0005829">
    <property type="term" value="C:cytosol"/>
    <property type="evidence" value="ECO:0007669"/>
    <property type="project" value="TreeGrafter"/>
</dbReference>
<keyword evidence="3" id="KW-0418">Kinase</keyword>
<evidence type="ECO:0000313" key="8">
    <source>
        <dbReference type="Proteomes" id="UP000692954"/>
    </source>
</evidence>
<reference evidence="7" key="1">
    <citation type="submission" date="2021-01" db="EMBL/GenBank/DDBJ databases">
        <authorList>
            <consortium name="Genoscope - CEA"/>
            <person name="William W."/>
        </authorList>
    </citation>
    <scope>NUCLEOTIDE SEQUENCE</scope>
</reference>
<feature type="binding site" evidence="5">
    <location>
        <position position="41"/>
    </location>
    <ligand>
        <name>ATP</name>
        <dbReference type="ChEBI" id="CHEBI:30616"/>
    </ligand>
</feature>
<dbReference type="InterPro" id="IPR008271">
    <property type="entry name" value="Ser/Thr_kinase_AS"/>
</dbReference>
<dbReference type="Pfam" id="PF00069">
    <property type="entry name" value="Pkinase"/>
    <property type="match status" value="1"/>
</dbReference>
<gene>
    <name evidence="7" type="ORF">PSON_ATCC_30995.1.T0030145</name>
</gene>
<evidence type="ECO:0000256" key="5">
    <source>
        <dbReference type="PROSITE-ProRule" id="PRU10141"/>
    </source>
</evidence>
<dbReference type="GO" id="GO:0000045">
    <property type="term" value="P:autophagosome assembly"/>
    <property type="evidence" value="ECO:0007669"/>
    <property type="project" value="TreeGrafter"/>
</dbReference>
<dbReference type="PANTHER" id="PTHR24348:SF22">
    <property type="entry name" value="NON-SPECIFIC SERINE_THREONINE PROTEIN KINASE"/>
    <property type="match status" value="1"/>
</dbReference>
<comment type="caution">
    <text evidence="7">The sequence shown here is derived from an EMBL/GenBank/DDBJ whole genome shotgun (WGS) entry which is preliminary data.</text>
</comment>
<evidence type="ECO:0000256" key="1">
    <source>
        <dbReference type="ARBA" id="ARBA00022679"/>
    </source>
</evidence>
<dbReference type="InterPro" id="IPR000719">
    <property type="entry name" value="Prot_kinase_dom"/>
</dbReference>
<keyword evidence="8" id="KW-1185">Reference proteome</keyword>
<feature type="domain" description="Protein kinase" evidence="6">
    <location>
        <begin position="12"/>
        <end position="266"/>
    </location>
</feature>
<accession>A0A8S1JZ22</accession>
<keyword evidence="4 5" id="KW-0067">ATP-binding</keyword>
<dbReference type="GO" id="GO:0000407">
    <property type="term" value="C:phagophore assembly site"/>
    <property type="evidence" value="ECO:0007669"/>
    <property type="project" value="TreeGrafter"/>
</dbReference>